<feature type="region of interest" description="Disordered" evidence="3">
    <location>
        <begin position="237"/>
        <end position="258"/>
    </location>
</feature>
<sequence>MKNNFFKMACVGFATLSFVACSDNDDSTGTDPQNATLQEVVSNTSNNVIIATYNDLNQKAIALTSVINQLATTPNAANLQAAKEAWVAARAPWEQTEGFLYGPVDSEGIDPAMDTWPVDVEAMNNILNSSNAITVQTIENNNEARGFHLIEFLLWGEAGNKTAQQLTVRQLELLKAAATDLQNNTQKLYNGWIASGGNFVNNFLNPSPEVYPSYTAVLEEITEGLIIIADEVANGKIEDPLNPESSTPKPELEESRFSNNSKLDFADNMRSIQNIYLGKYGTNGNGKGLTTLIAAKNPALDTKIKNAVTAAINAINAIPGTFTEAIYSNKNAVKDAQQKVRDLQTILQAELKPFVVNNLQ</sequence>
<organism evidence="6 7">
    <name type="scientific">Paenimyroides ceti</name>
    <dbReference type="NCBI Taxonomy" id="395087"/>
    <lineage>
        <taxon>Bacteria</taxon>
        <taxon>Pseudomonadati</taxon>
        <taxon>Bacteroidota</taxon>
        <taxon>Flavobacteriia</taxon>
        <taxon>Flavobacteriales</taxon>
        <taxon>Flavobacteriaceae</taxon>
        <taxon>Paenimyroides</taxon>
    </lineage>
</organism>
<feature type="signal peptide" evidence="4">
    <location>
        <begin position="1"/>
        <end position="22"/>
    </location>
</feature>
<dbReference type="PROSITE" id="PS51257">
    <property type="entry name" value="PROKAR_LIPOPROTEIN"/>
    <property type="match status" value="1"/>
</dbReference>
<dbReference type="InterPro" id="IPR034982">
    <property type="entry name" value="Imelysin-like_IrpA"/>
</dbReference>
<keyword evidence="7" id="KW-1185">Reference proteome</keyword>
<dbReference type="InterPro" id="IPR038352">
    <property type="entry name" value="Imelysin_sf"/>
</dbReference>
<comment type="subcellular location">
    <subcellularLocation>
        <location evidence="1">Cell envelope</location>
    </subcellularLocation>
</comment>
<evidence type="ECO:0000313" key="7">
    <source>
        <dbReference type="Proteomes" id="UP001242368"/>
    </source>
</evidence>
<reference evidence="7" key="1">
    <citation type="journal article" date="2019" name="Int. J. Syst. Evol. Microbiol.">
        <title>The Global Catalogue of Microorganisms (GCM) 10K type strain sequencing project: providing services to taxonomists for standard genome sequencing and annotation.</title>
        <authorList>
            <consortium name="The Broad Institute Genomics Platform"/>
            <consortium name="The Broad Institute Genome Sequencing Center for Infectious Disease"/>
            <person name="Wu L."/>
            <person name="Ma J."/>
        </authorList>
    </citation>
    <scope>NUCLEOTIDE SEQUENCE [LARGE SCALE GENOMIC DNA]</scope>
    <source>
        <strain evidence="7">CECT 7184</strain>
    </source>
</reference>
<dbReference type="Pfam" id="PF09375">
    <property type="entry name" value="Peptidase_M75"/>
    <property type="match status" value="1"/>
</dbReference>
<evidence type="ECO:0000313" key="6">
    <source>
        <dbReference type="EMBL" id="MDN3708496.1"/>
    </source>
</evidence>
<comment type="caution">
    <text evidence="6">The sequence shown here is derived from an EMBL/GenBank/DDBJ whole genome shotgun (WGS) entry which is preliminary data.</text>
</comment>
<evidence type="ECO:0000256" key="4">
    <source>
        <dbReference type="SAM" id="SignalP"/>
    </source>
</evidence>
<proteinExistence type="predicted"/>
<accession>A0ABT8CWX5</accession>
<dbReference type="CDD" id="cd14658">
    <property type="entry name" value="Imelysin-like_IrpA"/>
    <property type="match status" value="1"/>
</dbReference>
<dbReference type="RefSeq" id="WP_290364359.1">
    <property type="nucleotide sequence ID" value="NZ_JAUFQU010000001.1"/>
</dbReference>
<dbReference type="EMBL" id="JAUFQU010000001">
    <property type="protein sequence ID" value="MDN3708496.1"/>
    <property type="molecule type" value="Genomic_DNA"/>
</dbReference>
<evidence type="ECO:0000259" key="5">
    <source>
        <dbReference type="Pfam" id="PF09375"/>
    </source>
</evidence>
<feature type="domain" description="Imelysin-like" evidence="5">
    <location>
        <begin position="49"/>
        <end position="343"/>
    </location>
</feature>
<dbReference type="Proteomes" id="UP001242368">
    <property type="component" value="Unassembled WGS sequence"/>
</dbReference>
<feature type="chain" id="PRO_5045137645" evidence="4">
    <location>
        <begin position="23"/>
        <end position="360"/>
    </location>
</feature>
<evidence type="ECO:0000256" key="3">
    <source>
        <dbReference type="SAM" id="MobiDB-lite"/>
    </source>
</evidence>
<protein>
    <submittedName>
        <fullName evidence="6">Imelysin family protein</fullName>
    </submittedName>
</protein>
<keyword evidence="2 4" id="KW-0732">Signal</keyword>
<evidence type="ECO:0000256" key="2">
    <source>
        <dbReference type="ARBA" id="ARBA00022729"/>
    </source>
</evidence>
<gene>
    <name evidence="6" type="ORF">QW060_15450</name>
</gene>
<name>A0ABT8CWX5_9FLAO</name>
<dbReference type="InterPro" id="IPR018976">
    <property type="entry name" value="Imelysin-like"/>
</dbReference>
<evidence type="ECO:0000256" key="1">
    <source>
        <dbReference type="ARBA" id="ARBA00004196"/>
    </source>
</evidence>
<dbReference type="Gene3D" id="1.20.1420.20">
    <property type="entry name" value="M75 peptidase, HXXE motif"/>
    <property type="match status" value="1"/>
</dbReference>